<protein>
    <submittedName>
        <fullName evidence="3">Uncharacterized protein</fullName>
    </submittedName>
</protein>
<name>A0A834JBC0_VESVU</name>
<proteinExistence type="predicted"/>
<comment type="caution">
    <text evidence="3">The sequence shown here is derived from an EMBL/GenBank/DDBJ whole genome shotgun (WGS) entry which is preliminary data.</text>
</comment>
<feature type="compositionally biased region" description="Polar residues" evidence="1">
    <location>
        <begin position="87"/>
        <end position="98"/>
    </location>
</feature>
<dbReference type="EMBL" id="JACSEA010000015">
    <property type="protein sequence ID" value="KAF7384925.1"/>
    <property type="molecule type" value="Genomic_DNA"/>
</dbReference>
<keyword evidence="4" id="KW-1185">Reference proteome</keyword>
<evidence type="ECO:0000256" key="2">
    <source>
        <dbReference type="SAM" id="SignalP"/>
    </source>
</evidence>
<dbReference type="AlphaFoldDB" id="A0A834JBC0"/>
<feature type="region of interest" description="Disordered" evidence="1">
    <location>
        <begin position="139"/>
        <end position="199"/>
    </location>
</feature>
<evidence type="ECO:0000313" key="3">
    <source>
        <dbReference type="EMBL" id="KAF7384925.1"/>
    </source>
</evidence>
<gene>
    <name evidence="3" type="ORF">HZH66_012011</name>
</gene>
<feature type="chain" id="PRO_5032807274" evidence="2">
    <location>
        <begin position="18"/>
        <end position="216"/>
    </location>
</feature>
<sequence length="216" mass="23978">MSWLLLIRSIDIPYILAIDFQPRVVDFKAFTGESKNVSIYEGHVGSAKMRRFDDVRGTRKTGASPPFRVLTTRDSSYLGSSSSSSSIIPQPRSTTSPKIQLPAQPPTPPPPTAPEPYKLVPAGTALGRAHRRSSFVIIAESRPATPESRSVSPTQPPGRVSPFRGRGFKGPPPRSRPDSPDDYLDLRRSHRRNVRNDSRGEYIKEEVTINRFLTKA</sequence>
<evidence type="ECO:0000256" key="1">
    <source>
        <dbReference type="SAM" id="MobiDB-lite"/>
    </source>
</evidence>
<reference evidence="3" key="1">
    <citation type="journal article" date="2020" name="G3 (Bethesda)">
        <title>High-Quality Assemblies for Three Invasive Social Wasps from the &lt;i&gt;Vespula&lt;/i&gt; Genus.</title>
        <authorList>
            <person name="Harrop T.W.R."/>
            <person name="Guhlin J."/>
            <person name="McLaughlin G.M."/>
            <person name="Permina E."/>
            <person name="Stockwell P."/>
            <person name="Gilligan J."/>
            <person name="Le Lec M.F."/>
            <person name="Gruber M.A.M."/>
            <person name="Quinn O."/>
            <person name="Lovegrove M."/>
            <person name="Duncan E.J."/>
            <person name="Remnant E.J."/>
            <person name="Van Eeckhoven J."/>
            <person name="Graham B."/>
            <person name="Knapp R.A."/>
            <person name="Langford K.W."/>
            <person name="Kronenberg Z."/>
            <person name="Press M.O."/>
            <person name="Eacker S.M."/>
            <person name="Wilson-Rankin E.E."/>
            <person name="Purcell J."/>
            <person name="Lester P.J."/>
            <person name="Dearden P.K."/>
        </authorList>
    </citation>
    <scope>NUCLEOTIDE SEQUENCE</scope>
    <source>
        <strain evidence="3">Marl-1</strain>
    </source>
</reference>
<dbReference type="Proteomes" id="UP000614350">
    <property type="component" value="Unassembled WGS sequence"/>
</dbReference>
<evidence type="ECO:0000313" key="4">
    <source>
        <dbReference type="Proteomes" id="UP000614350"/>
    </source>
</evidence>
<feature type="signal peptide" evidence="2">
    <location>
        <begin position="1"/>
        <end position="17"/>
    </location>
</feature>
<feature type="region of interest" description="Disordered" evidence="1">
    <location>
        <begin position="55"/>
        <end position="119"/>
    </location>
</feature>
<feature type="compositionally biased region" description="Low complexity" evidence="1">
    <location>
        <begin position="75"/>
        <end position="86"/>
    </location>
</feature>
<accession>A0A834JBC0</accession>
<organism evidence="3 4">
    <name type="scientific">Vespula vulgaris</name>
    <name type="common">Yellow jacket</name>
    <name type="synonym">Wasp</name>
    <dbReference type="NCBI Taxonomy" id="7454"/>
    <lineage>
        <taxon>Eukaryota</taxon>
        <taxon>Metazoa</taxon>
        <taxon>Ecdysozoa</taxon>
        <taxon>Arthropoda</taxon>
        <taxon>Hexapoda</taxon>
        <taxon>Insecta</taxon>
        <taxon>Pterygota</taxon>
        <taxon>Neoptera</taxon>
        <taxon>Endopterygota</taxon>
        <taxon>Hymenoptera</taxon>
        <taxon>Apocrita</taxon>
        <taxon>Aculeata</taxon>
        <taxon>Vespoidea</taxon>
        <taxon>Vespidae</taxon>
        <taxon>Vespinae</taxon>
        <taxon>Vespula</taxon>
    </lineage>
</organism>
<feature type="compositionally biased region" description="Pro residues" evidence="1">
    <location>
        <begin position="103"/>
        <end position="114"/>
    </location>
</feature>
<keyword evidence="2" id="KW-0732">Signal</keyword>
<feature type="compositionally biased region" description="Basic and acidic residues" evidence="1">
    <location>
        <begin position="175"/>
        <end position="187"/>
    </location>
</feature>